<dbReference type="Pfam" id="PF00698">
    <property type="entry name" value="Acyl_transf_1"/>
    <property type="match status" value="1"/>
</dbReference>
<dbReference type="Gene3D" id="3.40.366.10">
    <property type="entry name" value="Malonyl-Coenzyme A Acyl Carrier Protein, domain 2"/>
    <property type="match status" value="1"/>
</dbReference>
<evidence type="ECO:0000256" key="7">
    <source>
        <dbReference type="PIRSR" id="PIRSR000446-1"/>
    </source>
</evidence>
<comment type="caution">
    <text evidence="9">The sequence shown here is derived from an EMBL/GenBank/DDBJ whole genome shotgun (WGS) entry which is preliminary data.</text>
</comment>
<name>A0A428MIJ0_9BACT</name>
<comment type="catalytic activity">
    <reaction evidence="5 6">
        <text>holo-[ACP] + malonyl-CoA = malonyl-[ACP] + CoA</text>
        <dbReference type="Rhea" id="RHEA:41792"/>
        <dbReference type="Rhea" id="RHEA-COMP:9623"/>
        <dbReference type="Rhea" id="RHEA-COMP:9685"/>
        <dbReference type="ChEBI" id="CHEBI:57287"/>
        <dbReference type="ChEBI" id="CHEBI:57384"/>
        <dbReference type="ChEBI" id="CHEBI:64479"/>
        <dbReference type="ChEBI" id="CHEBI:78449"/>
        <dbReference type="EC" id="2.3.1.39"/>
    </reaction>
</comment>
<feature type="active site" evidence="7">
    <location>
        <position position="95"/>
    </location>
</feature>
<evidence type="ECO:0000256" key="3">
    <source>
        <dbReference type="ARBA" id="ARBA00022679"/>
    </source>
</evidence>
<dbReference type="InterPro" id="IPR004410">
    <property type="entry name" value="Malonyl_CoA-ACP_transAc_FabD"/>
</dbReference>
<keyword evidence="10" id="KW-1185">Reference proteome</keyword>
<dbReference type="OrthoDB" id="9805460at2"/>
<accession>A0A428MIJ0</accession>
<dbReference type="EMBL" id="RSDW01000001">
    <property type="protein sequence ID" value="RSL16629.1"/>
    <property type="molecule type" value="Genomic_DNA"/>
</dbReference>
<dbReference type="InterPro" id="IPR016036">
    <property type="entry name" value="Malonyl_transacylase_ACP-bd"/>
</dbReference>
<dbReference type="NCBIfam" id="TIGR00128">
    <property type="entry name" value="fabD"/>
    <property type="match status" value="1"/>
</dbReference>
<dbReference type="InterPro" id="IPR014043">
    <property type="entry name" value="Acyl_transferase_dom"/>
</dbReference>
<dbReference type="PIRSF" id="PIRSF000446">
    <property type="entry name" value="Mct"/>
    <property type="match status" value="1"/>
</dbReference>
<sequence length="334" mass="34860">MTKPAFLFPGQGSQTVGMGRDLYDNHPAARAIFDEADAALGFSLSKLIFEGPEETLKLTEHTQPAILTVSVAAARVLMPALAEKGIQPAFAAGHSLGEYSAHVAAGTLTFADAVRTVRARGQYMQQAVPAGEGAMAAILGLSATLIAEICDQVSDQLTPLPTIPEAKTFNPNLAVVSPANLNSPDQTVISGAVGAVHLAADLCKQAGAKRTVMLQVSAPFHCALMQPAQDALAADLASLTFNDPAVPIAANVDALLITRAADARDCLIRQVTGSVRWVECIQLLIAQGATHFIEVGPGKVLTGLMRQIDRTQPTANVEDTASLEKTLASFTATS</sequence>
<dbReference type="PANTHER" id="PTHR42681:SF1">
    <property type="entry name" value="MALONYL-COA-ACYL CARRIER PROTEIN TRANSACYLASE, MITOCHONDRIAL"/>
    <property type="match status" value="1"/>
</dbReference>
<dbReference type="InterPro" id="IPR016035">
    <property type="entry name" value="Acyl_Trfase/lysoPLipase"/>
</dbReference>
<evidence type="ECO:0000256" key="6">
    <source>
        <dbReference type="PIRNR" id="PIRNR000446"/>
    </source>
</evidence>
<evidence type="ECO:0000259" key="8">
    <source>
        <dbReference type="SMART" id="SM00827"/>
    </source>
</evidence>
<dbReference type="FunFam" id="3.30.70.250:FF:000001">
    <property type="entry name" value="Malonyl CoA-acyl carrier protein transacylase"/>
    <property type="match status" value="1"/>
</dbReference>
<dbReference type="PANTHER" id="PTHR42681">
    <property type="entry name" value="MALONYL-COA-ACYL CARRIER PROTEIN TRANSACYLASE, MITOCHONDRIAL"/>
    <property type="match status" value="1"/>
</dbReference>
<feature type="active site" evidence="7">
    <location>
        <position position="221"/>
    </location>
</feature>
<evidence type="ECO:0000256" key="2">
    <source>
        <dbReference type="ARBA" id="ARBA00018953"/>
    </source>
</evidence>
<dbReference type="Proteomes" id="UP000269669">
    <property type="component" value="Unassembled WGS sequence"/>
</dbReference>
<dbReference type="RefSeq" id="WP_125485208.1">
    <property type="nucleotide sequence ID" value="NZ_RSDW01000001.1"/>
</dbReference>
<evidence type="ECO:0000313" key="10">
    <source>
        <dbReference type="Proteomes" id="UP000269669"/>
    </source>
</evidence>
<comment type="similarity">
    <text evidence="6">Belongs to the fabD family.</text>
</comment>
<dbReference type="EC" id="2.3.1.39" evidence="1 6"/>
<dbReference type="SUPFAM" id="SSF55048">
    <property type="entry name" value="Probable ACP-binding domain of malonyl-CoA ACP transacylase"/>
    <property type="match status" value="1"/>
</dbReference>
<dbReference type="GO" id="GO:0005829">
    <property type="term" value="C:cytosol"/>
    <property type="evidence" value="ECO:0007669"/>
    <property type="project" value="TreeGrafter"/>
</dbReference>
<keyword evidence="4 6" id="KW-0012">Acyltransferase</keyword>
<dbReference type="SUPFAM" id="SSF52151">
    <property type="entry name" value="FabD/lysophospholipase-like"/>
    <property type="match status" value="1"/>
</dbReference>
<dbReference type="GO" id="GO:0006633">
    <property type="term" value="P:fatty acid biosynthetic process"/>
    <property type="evidence" value="ECO:0007669"/>
    <property type="project" value="TreeGrafter"/>
</dbReference>
<feature type="domain" description="Malonyl-CoA:ACP transacylase (MAT)" evidence="8">
    <location>
        <begin position="7"/>
        <end position="326"/>
    </location>
</feature>
<keyword evidence="3 6" id="KW-0808">Transferase</keyword>
<dbReference type="GO" id="GO:0004314">
    <property type="term" value="F:[acyl-carrier-protein] S-malonyltransferase activity"/>
    <property type="evidence" value="ECO:0007669"/>
    <property type="project" value="UniProtKB-EC"/>
</dbReference>
<evidence type="ECO:0000256" key="1">
    <source>
        <dbReference type="ARBA" id="ARBA00013258"/>
    </source>
</evidence>
<protein>
    <recommendedName>
        <fullName evidence="2 6">Malonyl CoA-acyl carrier protein transacylase</fullName>
        <ecNumber evidence="1 6">2.3.1.39</ecNumber>
    </recommendedName>
</protein>
<evidence type="ECO:0000313" key="9">
    <source>
        <dbReference type="EMBL" id="RSL16629.1"/>
    </source>
</evidence>
<dbReference type="Gene3D" id="3.30.70.250">
    <property type="entry name" value="Malonyl-CoA ACP transacylase, ACP-binding"/>
    <property type="match status" value="1"/>
</dbReference>
<evidence type="ECO:0000256" key="5">
    <source>
        <dbReference type="ARBA" id="ARBA00048462"/>
    </source>
</evidence>
<evidence type="ECO:0000256" key="4">
    <source>
        <dbReference type="ARBA" id="ARBA00023315"/>
    </source>
</evidence>
<proteinExistence type="inferred from homology"/>
<organism evidence="9 10">
    <name type="scientific">Edaphobacter aggregans</name>
    <dbReference type="NCBI Taxonomy" id="570835"/>
    <lineage>
        <taxon>Bacteria</taxon>
        <taxon>Pseudomonadati</taxon>
        <taxon>Acidobacteriota</taxon>
        <taxon>Terriglobia</taxon>
        <taxon>Terriglobales</taxon>
        <taxon>Acidobacteriaceae</taxon>
        <taxon>Edaphobacter</taxon>
    </lineage>
</organism>
<dbReference type="InterPro" id="IPR024925">
    <property type="entry name" value="Malonyl_CoA-ACP_transAc"/>
</dbReference>
<dbReference type="SMART" id="SM00827">
    <property type="entry name" value="PKS_AT"/>
    <property type="match status" value="1"/>
</dbReference>
<reference evidence="9 10" key="1">
    <citation type="submission" date="2018-12" db="EMBL/GenBank/DDBJ databases">
        <title>Sequencing of bacterial isolates from soil warming experiment in Harvard Forest, Massachusetts, USA.</title>
        <authorList>
            <person name="Deangelis K."/>
        </authorList>
    </citation>
    <scope>NUCLEOTIDE SEQUENCE [LARGE SCALE GENOMIC DNA]</scope>
    <source>
        <strain evidence="9 10">EB153</strain>
    </source>
</reference>
<gene>
    <name evidence="9" type="ORF">EDE15_2150</name>
</gene>
<dbReference type="AlphaFoldDB" id="A0A428MIJ0"/>
<dbReference type="InterPro" id="IPR001227">
    <property type="entry name" value="Ac_transferase_dom_sf"/>
</dbReference>
<dbReference type="InterPro" id="IPR050858">
    <property type="entry name" value="Mal-CoA-ACP_Trans/PKS_FabD"/>
</dbReference>